<dbReference type="Proteomes" id="UP000325286">
    <property type="component" value="Chromosome"/>
</dbReference>
<organism evidence="2 3">
    <name type="scientific">Roseimaritima ulvae</name>
    <dbReference type="NCBI Taxonomy" id="980254"/>
    <lineage>
        <taxon>Bacteria</taxon>
        <taxon>Pseudomonadati</taxon>
        <taxon>Planctomycetota</taxon>
        <taxon>Planctomycetia</taxon>
        <taxon>Pirellulales</taxon>
        <taxon>Pirellulaceae</taxon>
        <taxon>Roseimaritima</taxon>
    </lineage>
</organism>
<sequence length="109" mass="11744">MAARPPRNPHNANSTKSSKSSKSSKSTEGTEGTKNILDLHSTPAGHDGSSAKPVSKPFLGVLFRCCNQYARIYRRADLTAYEGKCPRCGKRLRVPIGSGGTGMRFFGTQ</sequence>
<feature type="compositionally biased region" description="Low complexity" evidence="1">
    <location>
        <begin position="14"/>
        <end position="34"/>
    </location>
</feature>
<protein>
    <submittedName>
        <fullName evidence="2">Uncharacterized protein</fullName>
    </submittedName>
</protein>
<accession>A0A5B9QMD0</accession>
<name>A0A5B9QMD0_9BACT</name>
<keyword evidence="3" id="KW-1185">Reference proteome</keyword>
<dbReference type="EMBL" id="CP042914">
    <property type="protein sequence ID" value="QEG38780.1"/>
    <property type="molecule type" value="Genomic_DNA"/>
</dbReference>
<dbReference type="KEGG" id="rul:UC8_07380"/>
<dbReference type="AlphaFoldDB" id="A0A5B9QMD0"/>
<evidence type="ECO:0000313" key="3">
    <source>
        <dbReference type="Proteomes" id="UP000325286"/>
    </source>
</evidence>
<evidence type="ECO:0000256" key="1">
    <source>
        <dbReference type="SAM" id="MobiDB-lite"/>
    </source>
</evidence>
<gene>
    <name evidence="2" type="ORF">UC8_07380</name>
</gene>
<reference evidence="2 3" key="1">
    <citation type="submission" date="2019-08" db="EMBL/GenBank/DDBJ databases">
        <title>Deep-cultivation of Planctomycetes and their phenomic and genomic characterization uncovers novel biology.</title>
        <authorList>
            <person name="Wiegand S."/>
            <person name="Jogler M."/>
            <person name="Boedeker C."/>
            <person name="Pinto D."/>
            <person name="Vollmers J."/>
            <person name="Rivas-Marin E."/>
            <person name="Kohn T."/>
            <person name="Peeters S.H."/>
            <person name="Heuer A."/>
            <person name="Rast P."/>
            <person name="Oberbeckmann S."/>
            <person name="Bunk B."/>
            <person name="Jeske O."/>
            <person name="Meyerdierks A."/>
            <person name="Storesund J.E."/>
            <person name="Kallscheuer N."/>
            <person name="Luecker S."/>
            <person name="Lage O.M."/>
            <person name="Pohl T."/>
            <person name="Merkel B.J."/>
            <person name="Hornburger P."/>
            <person name="Mueller R.-W."/>
            <person name="Bruemmer F."/>
            <person name="Labrenz M."/>
            <person name="Spormann A.M."/>
            <person name="Op den Camp H."/>
            <person name="Overmann J."/>
            <person name="Amann R."/>
            <person name="Jetten M.S.M."/>
            <person name="Mascher T."/>
            <person name="Medema M.H."/>
            <person name="Devos D.P."/>
            <person name="Kaster A.-K."/>
            <person name="Ovreas L."/>
            <person name="Rohde M."/>
            <person name="Galperin M.Y."/>
            <person name="Jogler C."/>
        </authorList>
    </citation>
    <scope>NUCLEOTIDE SEQUENCE [LARGE SCALE GENOMIC DNA]</scope>
    <source>
        <strain evidence="2 3">UC8</strain>
    </source>
</reference>
<feature type="region of interest" description="Disordered" evidence="1">
    <location>
        <begin position="1"/>
        <end position="53"/>
    </location>
</feature>
<evidence type="ECO:0000313" key="2">
    <source>
        <dbReference type="EMBL" id="QEG38780.1"/>
    </source>
</evidence>
<proteinExistence type="predicted"/>
<dbReference type="RefSeq" id="WP_202908879.1">
    <property type="nucleotide sequence ID" value="NZ_CP042914.1"/>
</dbReference>